<comment type="caution">
    <text evidence="2">The sequence shown here is derived from an EMBL/GenBank/DDBJ whole genome shotgun (WGS) entry which is preliminary data.</text>
</comment>
<dbReference type="RefSeq" id="WP_160633883.1">
    <property type="nucleotide sequence ID" value="NZ_WWNE01000012.1"/>
</dbReference>
<feature type="domain" description="Transcription elongation factor GreA/GreB C-terminal" evidence="1">
    <location>
        <begin position="54"/>
        <end position="126"/>
    </location>
</feature>
<dbReference type="EMBL" id="WWNE01000012">
    <property type="protein sequence ID" value="NBG66929.1"/>
    <property type="molecule type" value="Genomic_DNA"/>
</dbReference>
<dbReference type="GO" id="GO:0032784">
    <property type="term" value="P:regulation of DNA-templated transcription elongation"/>
    <property type="evidence" value="ECO:0007669"/>
    <property type="project" value="InterPro"/>
</dbReference>
<dbReference type="Pfam" id="PF01272">
    <property type="entry name" value="GreA_GreB"/>
    <property type="match status" value="1"/>
</dbReference>
<dbReference type="GO" id="GO:0003677">
    <property type="term" value="F:DNA binding"/>
    <property type="evidence" value="ECO:0007669"/>
    <property type="project" value="InterPro"/>
</dbReference>
<evidence type="ECO:0000313" key="3">
    <source>
        <dbReference type="Proteomes" id="UP000470771"/>
    </source>
</evidence>
<dbReference type="PANTHER" id="PTHR30437">
    <property type="entry name" value="TRANSCRIPTION ELONGATION FACTOR GREA"/>
    <property type="match status" value="1"/>
</dbReference>
<dbReference type="GO" id="GO:0003746">
    <property type="term" value="F:translation elongation factor activity"/>
    <property type="evidence" value="ECO:0007669"/>
    <property type="project" value="UniProtKB-KW"/>
</dbReference>
<dbReference type="InterPro" id="IPR036953">
    <property type="entry name" value="GreA/GreB_C_sf"/>
</dbReference>
<dbReference type="GO" id="GO:0070063">
    <property type="term" value="F:RNA polymerase binding"/>
    <property type="evidence" value="ECO:0007669"/>
    <property type="project" value="InterPro"/>
</dbReference>
<dbReference type="Gene3D" id="3.10.50.30">
    <property type="entry name" value="Transcription elongation factor, GreA/GreB, C-terminal domain"/>
    <property type="match status" value="1"/>
</dbReference>
<organism evidence="2 3">
    <name type="scientific">Acidiluteibacter ferrifornacis</name>
    <dbReference type="NCBI Taxonomy" id="2692424"/>
    <lineage>
        <taxon>Bacteria</taxon>
        <taxon>Pseudomonadati</taxon>
        <taxon>Bacteroidota</taxon>
        <taxon>Flavobacteriia</taxon>
        <taxon>Flavobacteriales</taxon>
        <taxon>Cryomorphaceae</taxon>
        <taxon>Acidiluteibacter</taxon>
    </lineage>
</organism>
<dbReference type="SUPFAM" id="SSF54534">
    <property type="entry name" value="FKBP-like"/>
    <property type="match status" value="1"/>
</dbReference>
<keyword evidence="3" id="KW-1185">Reference proteome</keyword>
<name>A0A6N9NM41_9FLAO</name>
<keyword evidence="2" id="KW-0648">Protein biosynthesis</keyword>
<dbReference type="GO" id="GO:0006354">
    <property type="term" value="P:DNA-templated transcription elongation"/>
    <property type="evidence" value="ECO:0007669"/>
    <property type="project" value="TreeGrafter"/>
</dbReference>
<sequence length="135" mass="14959">MEVTKLIVTEKDKKTLIDLIRNSEAVDPIAAKCRKKLYEELKVATVIAENEFPRKVVRIGSVVTITTPFGRKAGLEMVLPQRADIQKGKLSVLSPMGTALIGYAEGSDVSWHFPQGDEIINIEKVDNDIEVFPHG</sequence>
<evidence type="ECO:0000259" key="1">
    <source>
        <dbReference type="Pfam" id="PF01272"/>
    </source>
</evidence>
<dbReference type="InterPro" id="IPR023459">
    <property type="entry name" value="Tscrpt_elong_fac_GreA/B_fam"/>
</dbReference>
<protein>
    <submittedName>
        <fullName evidence="2">Transcription elongation factor</fullName>
    </submittedName>
</protein>
<evidence type="ECO:0000313" key="2">
    <source>
        <dbReference type="EMBL" id="NBG66929.1"/>
    </source>
</evidence>
<keyword evidence="2" id="KW-0251">Elongation factor</keyword>
<gene>
    <name evidence="2" type="ORF">GQN54_12445</name>
</gene>
<reference evidence="2 3" key="1">
    <citation type="submission" date="2019-12" db="EMBL/GenBank/DDBJ databases">
        <authorList>
            <person name="Zhao J."/>
        </authorList>
    </citation>
    <scope>NUCLEOTIDE SEQUENCE [LARGE SCALE GENOMIC DNA]</scope>
    <source>
        <strain evidence="2 3">S-15</strain>
    </source>
</reference>
<dbReference type="InterPro" id="IPR001437">
    <property type="entry name" value="Tscrpt_elong_fac_GreA/B_C"/>
</dbReference>
<dbReference type="PANTHER" id="PTHR30437:SF5">
    <property type="entry name" value="REGULATOR OF NUCLEOSIDE DIPHOSPHATE KINASE"/>
    <property type="match status" value="1"/>
</dbReference>
<dbReference type="Proteomes" id="UP000470771">
    <property type="component" value="Unassembled WGS sequence"/>
</dbReference>
<accession>A0A6N9NM41</accession>
<proteinExistence type="predicted"/>
<dbReference type="AlphaFoldDB" id="A0A6N9NM41"/>